<dbReference type="Proteomes" id="UP001527925">
    <property type="component" value="Unassembled WGS sequence"/>
</dbReference>
<evidence type="ECO:0000256" key="1">
    <source>
        <dbReference type="SAM" id="Coils"/>
    </source>
</evidence>
<feature type="compositionally biased region" description="Low complexity" evidence="2">
    <location>
        <begin position="735"/>
        <end position="756"/>
    </location>
</feature>
<evidence type="ECO:0000313" key="5">
    <source>
        <dbReference type="Proteomes" id="UP001527925"/>
    </source>
</evidence>
<feature type="compositionally biased region" description="Polar residues" evidence="2">
    <location>
        <begin position="1585"/>
        <end position="1601"/>
    </location>
</feature>
<feature type="region of interest" description="Disordered" evidence="2">
    <location>
        <begin position="735"/>
        <end position="763"/>
    </location>
</feature>
<dbReference type="InterPro" id="IPR001611">
    <property type="entry name" value="Leu-rich_rpt"/>
</dbReference>
<evidence type="ECO:0000256" key="2">
    <source>
        <dbReference type="SAM" id="MobiDB-lite"/>
    </source>
</evidence>
<dbReference type="Gene3D" id="3.80.10.10">
    <property type="entry name" value="Ribonuclease Inhibitor"/>
    <property type="match status" value="3"/>
</dbReference>
<dbReference type="Pfam" id="PF00560">
    <property type="entry name" value="LRR_1"/>
    <property type="match status" value="2"/>
</dbReference>
<organism evidence="4 5">
    <name type="scientific">Polyrhizophydium stewartii</name>
    <dbReference type="NCBI Taxonomy" id="2732419"/>
    <lineage>
        <taxon>Eukaryota</taxon>
        <taxon>Fungi</taxon>
        <taxon>Fungi incertae sedis</taxon>
        <taxon>Chytridiomycota</taxon>
        <taxon>Chytridiomycota incertae sedis</taxon>
        <taxon>Chytridiomycetes</taxon>
        <taxon>Rhizophydiales</taxon>
        <taxon>Rhizophydiales incertae sedis</taxon>
        <taxon>Polyrhizophydium</taxon>
    </lineage>
</organism>
<keyword evidence="3" id="KW-1133">Transmembrane helix</keyword>
<keyword evidence="3" id="KW-0812">Transmembrane</keyword>
<dbReference type="EMBL" id="JADGIZ020000029">
    <property type="protein sequence ID" value="KAL2914900.1"/>
    <property type="molecule type" value="Genomic_DNA"/>
</dbReference>
<dbReference type="SUPFAM" id="SSF52058">
    <property type="entry name" value="L domain-like"/>
    <property type="match status" value="1"/>
</dbReference>
<dbReference type="PANTHER" id="PTHR48064">
    <property type="entry name" value="OS01G0750400 PROTEIN"/>
    <property type="match status" value="1"/>
</dbReference>
<gene>
    <name evidence="4" type="ORF">HK105_205644</name>
</gene>
<feature type="region of interest" description="Disordered" evidence="2">
    <location>
        <begin position="1429"/>
        <end position="1491"/>
    </location>
</feature>
<evidence type="ECO:0000256" key="3">
    <source>
        <dbReference type="SAM" id="Phobius"/>
    </source>
</evidence>
<comment type="caution">
    <text evidence="4">The sequence shown here is derived from an EMBL/GenBank/DDBJ whole genome shotgun (WGS) entry which is preliminary data.</text>
</comment>
<feature type="coiled-coil region" evidence="1">
    <location>
        <begin position="915"/>
        <end position="942"/>
    </location>
</feature>
<evidence type="ECO:0000313" key="4">
    <source>
        <dbReference type="EMBL" id="KAL2914900.1"/>
    </source>
</evidence>
<feature type="compositionally biased region" description="Low complexity" evidence="2">
    <location>
        <begin position="49"/>
        <end position="67"/>
    </location>
</feature>
<feature type="compositionally biased region" description="Low complexity" evidence="2">
    <location>
        <begin position="15"/>
        <end position="34"/>
    </location>
</feature>
<protein>
    <submittedName>
        <fullName evidence="4">Uncharacterized protein</fullName>
    </submittedName>
</protein>
<sequence length="1626" mass="177324">MPNCRPKKKAKQPVASGAAGMMTTTTSNTGSVSMHASDSTNIAPMQVDSTTEGNAAAAVAAMSTSTALKRPATPAVNAAPRKRGKQTAAASPVSEPAPCPQKKRVTRKQAVKNKLGENAPPELRKPSSFGAHKQYVSDVVTKICDQGLAASPKPPPAGAVEQRAQDLEYCKSLATQGRRRDYIRACLEGAAEALQRTVHIASLAVNAYIAEAFEQVDLDNIGKHLELTEQTEQTDPFVLGSNEIASLLRLCPRSPSLQVLKGKSFVHKFYEEHLKHRLDPLRAELANHQGLSIMLPYIAITMATNLRVMTSTTFSNRIRAWARARLNALVSHYLGRLAIVTICITRKARGASVAQVVSHAMGWIGSRFLDKKAPFREISDATGTAFSAYMHTRFQIKDARFKDGVAAIDWMSIWDDLNSKVLKYFVPIHAFERIVAEKQRDRPKNDEASKKTYLNDDWVASRRLMILRAVLRDVEVLEDEIQNKFRSENPGTRQQPPQLKKWALAPVAGYVPGSFRFPDETLQFFANKYSSSRRNKVKLKFDDFFSPNLFVKHGETLKTTRRLVIKRFLVSDGISTSIMSEYVPRDPENGPKKAAILERHDDPNNIFNAPGLQQLDRNIRFLCTIDFNRKNYLVLRIAPLNKSYKYTGAEPTSKRRRKLVRDGVIFLKISKKEYKRVRCISRYNRIREQLEDQERRQRKLHRQMDIFVDPPSIKGTSVQLVWHCIAFLAETNTTQADTTQPNTTQPNTTQPNAQETKATSSESAGKGCRFGMLMQFYARHVFRRLRMESFSAKQKWPIHVQDRIYDAIQRLRPDWNVRNPRKCRDQDNPRILFAVGDGNFKHNSAGHIAMPTATPLFESFRALGEAVYWVDEYNTSKCCSRCGLEMEQGLKHKNAQPLASAAAAQKERKASKIVKRRAKELLKYARNRIRQNEKRIEQLLQTRPILPQRPISREVAKCALWFALVDAARQNKESSKDEYRAALDFASRLQASLDAALQFAAQDATAPPERLVRKRQSPRVGADRRLSCFPPQSLQQGTDPLVASNYNAKDLISPWGLRYCPVCNILWCRDKNAVINMALRVLFYLNQPQQFDKEGKPMPKQDGPPHLNLGSLSLSGTLPSSLGQMTALQRFDVGINKFTGPIPDSLGSLTELTFLYLGLNLFTGPIPASLGKLTKLTFLNLGTNQFSGQIPDSLGGLTSIKEMYLDHNQFTGTIPDSLGKLTALTALSLGNNKLTGRIPSSLGNLINLDRLFIDTNQLSGSVPSTFSRLTKLTTLVLESNLLLSGDLPSTISPTASCKVANTGICSGSATLQKACSVPACPTSGSCPVVASAFSSLGITGNCCTSGYATCSNGVITALTLSGANLAGSLSPLLSQLTGVKTLDLSNNPRLSGPMPAGMPKLASCNLSATSLCSSGDAPAACSAPACTSSTSNSSGSNGSNSSNGSNGTSGSNDSNTNSGGLNNSSSGSGGKGGSDPKLSLDDPSSSGSGSSGLSVGVIGGIVAGVVVVIAAVAAFVWSRSRGQQSKASTAPPMQPIPYHTHDISPSPSPSFPSTTGTPNYGMPGAPHMSHSSSSSSSYFRGAHPQVSSQDSAARLTEQPSQYFGARPEAARLVERPMPELGVSRAR</sequence>
<proteinExistence type="predicted"/>
<feature type="region of interest" description="Disordered" evidence="2">
    <location>
        <begin position="1520"/>
        <end position="1626"/>
    </location>
</feature>
<feature type="compositionally biased region" description="Low complexity" evidence="2">
    <location>
        <begin position="1429"/>
        <end position="1466"/>
    </location>
</feature>
<dbReference type="InterPro" id="IPR032675">
    <property type="entry name" value="LRR_dom_sf"/>
</dbReference>
<feature type="compositionally biased region" description="Basic residues" evidence="2">
    <location>
        <begin position="1"/>
        <end position="11"/>
    </location>
</feature>
<feature type="region of interest" description="Disordered" evidence="2">
    <location>
        <begin position="1"/>
        <end position="108"/>
    </location>
</feature>
<name>A0ABR4N623_9FUNG</name>
<reference evidence="4 5" key="1">
    <citation type="submission" date="2023-09" db="EMBL/GenBank/DDBJ databases">
        <title>Pangenome analysis of Batrachochytrium dendrobatidis and related Chytrids.</title>
        <authorList>
            <person name="Yacoub M.N."/>
            <person name="Stajich J.E."/>
            <person name="James T.Y."/>
        </authorList>
    </citation>
    <scope>NUCLEOTIDE SEQUENCE [LARGE SCALE GENOMIC DNA]</scope>
    <source>
        <strain evidence="4 5">JEL0888</strain>
    </source>
</reference>
<keyword evidence="5" id="KW-1185">Reference proteome</keyword>
<accession>A0ABR4N623</accession>
<dbReference type="Pfam" id="PF13855">
    <property type="entry name" value="LRR_8"/>
    <property type="match status" value="1"/>
</dbReference>
<feature type="transmembrane region" description="Helical" evidence="3">
    <location>
        <begin position="1493"/>
        <end position="1517"/>
    </location>
</feature>
<keyword evidence="3" id="KW-0472">Membrane</keyword>
<dbReference type="InterPro" id="IPR053038">
    <property type="entry name" value="RLP_Defense"/>
</dbReference>
<keyword evidence="1" id="KW-0175">Coiled coil</keyword>
<feature type="compositionally biased region" description="Basic and acidic residues" evidence="2">
    <location>
        <begin position="1608"/>
        <end position="1617"/>
    </location>
</feature>
<dbReference type="PANTHER" id="PTHR48064:SF6">
    <property type="entry name" value="RECEPTOR-LIKE PROTEIN KINASE 2"/>
    <property type="match status" value="1"/>
</dbReference>